<keyword evidence="1" id="KW-0472">Membrane</keyword>
<evidence type="ECO:0000259" key="4">
    <source>
        <dbReference type="Pfam" id="PF20843"/>
    </source>
</evidence>
<dbReference type="InterPro" id="IPR024982">
    <property type="entry name" value="Rax2-like_C"/>
</dbReference>
<evidence type="ECO:0000313" key="6">
    <source>
        <dbReference type="Proteomes" id="UP000664534"/>
    </source>
</evidence>
<comment type="caution">
    <text evidence="5">The sequence shown here is derived from an EMBL/GenBank/DDBJ whole genome shotgun (WGS) entry which is preliminary data.</text>
</comment>
<evidence type="ECO:0000256" key="1">
    <source>
        <dbReference type="SAM" id="Phobius"/>
    </source>
</evidence>
<sequence length="1248" mass="130298">MRLSSLFGPTAAEFAFLIQLWPIMNLIRLTQGVNYTPVPAPDLDLSKLGQVALTGDFDSISLYTYEQQSENAFATNGTQALITQLPNGDFATTAAADGYIKALCPFTMSNGKLAGVIVGGNFTELSGTPAQGIAMYDVTSGDITPLDGLNGTVNAILCDQDTNTVYVGGQFSGANSTNAVAWVGMSGWANLPFEGFNGPVNSIIMEPNGNIIFGGSFTGLGNSTTVMPDQLDQQVINIASANISSSSNSSTPGFDNPSNVICKTNGDDGPGNTWLLEDNSPGWWRADMNFGYEPSLLRVWNTHQDGRGTQTFRFTAIPIDGIMNFTYTDPDTGVEGHCDALCPLSSQTTVPYQDFRFINTVGMSAFRIDISAWYGQGGGLDGIELFQNGKFDSRLHLESSLILLDIFAYAVNTSNEPGCANIQYGSNSTATGPWTVTPSLQSNSEYLSANLIGPGVSTDGVSVTFEPDIKQKGNYSVTMFTPGCIQDNTCSTRGIVNVTGTYAADSASGPPTQTTIYQTNNYDKYDLIYQGPVDASSDSFRATVTLAALAGQQDGVTLVAQRVQFNLTDTTGGLNGLYEFNPNANTTGSNFSSSAIDSAGMGLNAGATITTIQVLNNMTYVGGNFSNQDAGFENIFSIESGNSTALPNGGLNAEVSSMIPYADLLFIGGNFTNTMNGSVPGLNNIAMFNTTSQTWEALGAGVSGAVDSIVSLTVNITTDQPEVCISVNGFFEEILATGSSKAISVAGFAIWVPTQQNWLQNLNLQSPAISGQLSAMTNVTGSSTLLAGTLSSQDLSAEDAVSLTPNPLGINALKVGIQPQQIGPVTRKRAISGQNTTGVVTGLFYNNAGVNVTVLGGAFTATATNGTAIDNLAFLNNTGSNPGIVSGLPAGLDSDSTFLALATTGTVLYAGGTVTGNVNNAPVNGLIVYDMGLASYSYPQPPAFGGIDVAVNAITIRPTKSEIYVGGNFATAGSLGCPAVCVFRNGAWNQPGNELGGSVSAFAWQGDNQLLAGGNLTINNNATTLATYDTSKTEWTALDAASNVPGPVTALGPADDVASKFWVAGKSTNGSAFLMYYDGSQFMSIGDSLGKETTILGLSVLHLGKNHENNGLVPYNMILLVTGQLSLPSFGNVSAALFNGTTFSPFILSTSGNGPGSISKLFSANGVTFQSAGGHMAVGFVVLIALACALGAIFLLVVAGIFIERYRRKHEGYTQAPTSYFDKTSNMGRIPPEHLFGRLGGSREPPML</sequence>
<keyword evidence="1" id="KW-0812">Transmembrane</keyword>
<dbReference type="InterPro" id="IPR036322">
    <property type="entry name" value="WD40_repeat_dom_sf"/>
</dbReference>
<evidence type="ECO:0000259" key="2">
    <source>
        <dbReference type="Pfam" id="PF12768"/>
    </source>
</evidence>
<dbReference type="Proteomes" id="UP000664534">
    <property type="component" value="Unassembled WGS sequence"/>
</dbReference>
<organism evidence="5 6">
    <name type="scientific">Imshaugia aleurites</name>
    <dbReference type="NCBI Taxonomy" id="172621"/>
    <lineage>
        <taxon>Eukaryota</taxon>
        <taxon>Fungi</taxon>
        <taxon>Dikarya</taxon>
        <taxon>Ascomycota</taxon>
        <taxon>Pezizomycotina</taxon>
        <taxon>Lecanoromycetes</taxon>
        <taxon>OSLEUM clade</taxon>
        <taxon>Lecanoromycetidae</taxon>
        <taxon>Lecanorales</taxon>
        <taxon>Lecanorineae</taxon>
        <taxon>Parmeliaceae</taxon>
        <taxon>Imshaugia</taxon>
    </lineage>
</organism>
<evidence type="ECO:0000313" key="5">
    <source>
        <dbReference type="EMBL" id="CAF9910742.1"/>
    </source>
</evidence>
<protein>
    <recommendedName>
        <fullName evidence="7">Cellular morphogenesis protein</fullName>
    </recommendedName>
</protein>
<reference evidence="5" key="1">
    <citation type="submission" date="2021-03" db="EMBL/GenBank/DDBJ databases">
        <authorList>
            <person name="Tagirdzhanova G."/>
        </authorList>
    </citation>
    <scope>NUCLEOTIDE SEQUENCE</scope>
</reference>
<dbReference type="InterPro" id="IPR048265">
    <property type="entry name" value="Rax2-like_third"/>
</dbReference>
<keyword evidence="6" id="KW-1185">Reference proteome</keyword>
<feature type="domain" description="Rax2-like second" evidence="3">
    <location>
        <begin position="232"/>
        <end position="380"/>
    </location>
</feature>
<dbReference type="PANTHER" id="PTHR31778">
    <property type="entry name" value="BUD SITE SELECTION PROTEIN RAX2"/>
    <property type="match status" value="1"/>
</dbReference>
<dbReference type="Pfam" id="PF12768">
    <property type="entry name" value="Rax2"/>
    <property type="match status" value="1"/>
</dbReference>
<dbReference type="EMBL" id="CAJPDT010000007">
    <property type="protein sequence ID" value="CAF9910742.1"/>
    <property type="molecule type" value="Genomic_DNA"/>
</dbReference>
<dbReference type="Pfam" id="PF20842">
    <property type="entry name" value="Rax2_2"/>
    <property type="match status" value="1"/>
</dbReference>
<dbReference type="AlphaFoldDB" id="A0A8H3EUX6"/>
<proteinExistence type="predicted"/>
<dbReference type="InterPro" id="IPR048266">
    <property type="entry name" value="Rax2-like_second"/>
</dbReference>
<feature type="transmembrane region" description="Helical" evidence="1">
    <location>
        <begin position="1177"/>
        <end position="1203"/>
    </location>
</feature>
<dbReference type="PANTHER" id="PTHR31778:SF2">
    <property type="entry name" value="BUD SITE SELECTION PROTEIN RAX2"/>
    <property type="match status" value="1"/>
</dbReference>
<dbReference type="Pfam" id="PF20843">
    <property type="entry name" value="Rax2_3"/>
    <property type="match status" value="1"/>
</dbReference>
<feature type="domain" description="Rax2-like C-terminal" evidence="2">
    <location>
        <begin position="926"/>
        <end position="1171"/>
    </location>
</feature>
<feature type="domain" description="Rax2-like third" evidence="4">
    <location>
        <begin position="407"/>
        <end position="567"/>
    </location>
</feature>
<keyword evidence="1" id="KW-1133">Transmembrane helix</keyword>
<evidence type="ECO:0008006" key="7">
    <source>
        <dbReference type="Google" id="ProtNLM"/>
    </source>
</evidence>
<evidence type="ECO:0000259" key="3">
    <source>
        <dbReference type="Pfam" id="PF20842"/>
    </source>
</evidence>
<name>A0A8H3EUX6_9LECA</name>
<dbReference type="OrthoDB" id="2503993at2759"/>
<accession>A0A8H3EUX6</accession>
<gene>
    <name evidence="5" type="ORF">IMSHALPRED_009304</name>
</gene>
<dbReference type="SUPFAM" id="SSF50978">
    <property type="entry name" value="WD40 repeat-like"/>
    <property type="match status" value="1"/>
</dbReference>
<dbReference type="GO" id="GO:1902929">
    <property type="term" value="C:plasma membrane of growing cell tip"/>
    <property type="evidence" value="ECO:0007669"/>
    <property type="project" value="TreeGrafter"/>
</dbReference>